<sequence length="107" mass="11216">MIRYYPSGWSENSGDLVYVAVVGEGGSLKNMKEAIAFFVLQQVYGMGPSTKKGLGSCNLLRKAIGELNEPHSIAAINVCYSDSSLFGVLLTGSANIAGNLVAAALKT</sequence>
<comment type="caution">
    <text evidence="1">The sequence shown here is derived from an EMBL/GenBank/DDBJ whole genome shotgun (WGS) entry which is preliminary data.</text>
</comment>
<protein>
    <submittedName>
        <fullName evidence="1">Metalloprotease</fullName>
    </submittedName>
</protein>
<evidence type="ECO:0000313" key="2">
    <source>
        <dbReference type="Proteomes" id="UP001056778"/>
    </source>
</evidence>
<keyword evidence="1" id="KW-0482">Metalloprotease</keyword>
<organism evidence="1 2">
    <name type="scientific">Holotrichia oblita</name>
    <name type="common">Chafer beetle</name>
    <dbReference type="NCBI Taxonomy" id="644536"/>
    <lineage>
        <taxon>Eukaryota</taxon>
        <taxon>Metazoa</taxon>
        <taxon>Ecdysozoa</taxon>
        <taxon>Arthropoda</taxon>
        <taxon>Hexapoda</taxon>
        <taxon>Insecta</taxon>
        <taxon>Pterygota</taxon>
        <taxon>Neoptera</taxon>
        <taxon>Endopterygota</taxon>
        <taxon>Coleoptera</taxon>
        <taxon>Polyphaga</taxon>
        <taxon>Scarabaeiformia</taxon>
        <taxon>Scarabaeidae</taxon>
        <taxon>Melolonthinae</taxon>
        <taxon>Holotrichia</taxon>
    </lineage>
</organism>
<keyword evidence="1" id="KW-0378">Hydrolase</keyword>
<keyword evidence="1" id="KW-0645">Protease</keyword>
<dbReference type="Proteomes" id="UP001056778">
    <property type="component" value="Chromosome 1"/>
</dbReference>
<accession>A0ACB9TWK6</accession>
<reference evidence="1" key="1">
    <citation type="submission" date="2022-04" db="EMBL/GenBank/DDBJ databases">
        <title>Chromosome-scale genome assembly of Holotrichia oblita Faldermann.</title>
        <authorList>
            <person name="Rongchong L."/>
        </authorList>
    </citation>
    <scope>NUCLEOTIDE SEQUENCE</scope>
    <source>
        <strain evidence="1">81SQS9</strain>
    </source>
</reference>
<proteinExistence type="predicted"/>
<name>A0ACB9TWK6_HOLOL</name>
<evidence type="ECO:0000313" key="1">
    <source>
        <dbReference type="EMBL" id="KAI4471118.1"/>
    </source>
</evidence>
<gene>
    <name evidence="1" type="ORF">MML48_1g07837</name>
</gene>
<dbReference type="EMBL" id="CM043015">
    <property type="protein sequence ID" value="KAI4471118.1"/>
    <property type="molecule type" value="Genomic_DNA"/>
</dbReference>
<keyword evidence="2" id="KW-1185">Reference proteome</keyword>